<sequence length="267" mass="30324">MLDNKLEVGKAMSFFIKFITFPVSLTMGIRAITPISSAAFGFNFLGIVFTVIGVITFIWLIVDCVMNKCTKYKYVFGSLYCALLLYLLMIVFGIFALAVSSQGNGKSIPGIKYKEYELSSYSKWMQHRVNNNQLWEKYYKTILTKHNVCKDMVSGIYKLDALDQLHQRPLNSFESGCCKPAEECKFNYTSPTVWTNSTNTDTTNADCYKWSNDPKTYCFECQSCKAAFAQNVKESWYIPRLMTIIVLAKLGFVILLGCLCICINPSD</sequence>
<reference evidence="7" key="1">
    <citation type="submission" date="2024-03" db="EMBL/GenBank/DDBJ databases">
        <title>WGS assembly of Saponaria officinalis var. Norfolk2.</title>
        <authorList>
            <person name="Jenkins J."/>
            <person name="Shu S."/>
            <person name="Grimwood J."/>
            <person name="Barry K."/>
            <person name="Goodstein D."/>
            <person name="Schmutz J."/>
            <person name="Leebens-Mack J."/>
            <person name="Osbourn A."/>
        </authorList>
    </citation>
    <scope>NUCLEOTIDE SEQUENCE [LARGE SCALE GENOMIC DNA]</scope>
    <source>
        <strain evidence="7">JIC</strain>
    </source>
</reference>
<evidence type="ECO:0000256" key="5">
    <source>
        <dbReference type="ARBA" id="ARBA00023136"/>
    </source>
</evidence>
<dbReference type="EMBL" id="JBDFQZ010000001">
    <property type="protein sequence ID" value="KAK9758039.1"/>
    <property type="molecule type" value="Genomic_DNA"/>
</dbReference>
<dbReference type="GO" id="GO:0016020">
    <property type="term" value="C:membrane"/>
    <property type="evidence" value="ECO:0007669"/>
    <property type="project" value="UniProtKB-SubCell"/>
</dbReference>
<evidence type="ECO:0000313" key="7">
    <source>
        <dbReference type="EMBL" id="KAK9758039.1"/>
    </source>
</evidence>
<accession>A0AAW1NIM9</accession>
<comment type="similarity">
    <text evidence="2">Belongs to the tetraspanin (TM4SF) family.</text>
</comment>
<feature type="transmembrane region" description="Helical" evidence="6">
    <location>
        <begin position="12"/>
        <end position="32"/>
    </location>
</feature>
<keyword evidence="8" id="KW-1185">Reference proteome</keyword>
<organism evidence="7 8">
    <name type="scientific">Saponaria officinalis</name>
    <name type="common">Common soapwort</name>
    <name type="synonym">Lychnis saponaria</name>
    <dbReference type="NCBI Taxonomy" id="3572"/>
    <lineage>
        <taxon>Eukaryota</taxon>
        <taxon>Viridiplantae</taxon>
        <taxon>Streptophyta</taxon>
        <taxon>Embryophyta</taxon>
        <taxon>Tracheophyta</taxon>
        <taxon>Spermatophyta</taxon>
        <taxon>Magnoliopsida</taxon>
        <taxon>eudicotyledons</taxon>
        <taxon>Gunneridae</taxon>
        <taxon>Pentapetalae</taxon>
        <taxon>Caryophyllales</taxon>
        <taxon>Caryophyllaceae</taxon>
        <taxon>Caryophylleae</taxon>
        <taxon>Saponaria</taxon>
    </lineage>
</organism>
<evidence type="ECO:0000256" key="3">
    <source>
        <dbReference type="ARBA" id="ARBA00022692"/>
    </source>
</evidence>
<keyword evidence="4 6" id="KW-1133">Transmembrane helix</keyword>
<comment type="caution">
    <text evidence="7">The sequence shown here is derived from an EMBL/GenBank/DDBJ whole genome shotgun (WGS) entry which is preliminary data.</text>
</comment>
<gene>
    <name evidence="7" type="ORF">RND81_01G202400</name>
</gene>
<keyword evidence="3 6" id="KW-0812">Transmembrane</keyword>
<dbReference type="InterPro" id="IPR018499">
    <property type="entry name" value="Tetraspanin/Peripherin"/>
</dbReference>
<proteinExistence type="inferred from homology"/>
<feature type="transmembrane region" description="Helical" evidence="6">
    <location>
        <begin position="241"/>
        <end position="263"/>
    </location>
</feature>
<evidence type="ECO:0000256" key="4">
    <source>
        <dbReference type="ARBA" id="ARBA00022989"/>
    </source>
</evidence>
<dbReference type="GO" id="GO:0009734">
    <property type="term" value="P:auxin-activated signaling pathway"/>
    <property type="evidence" value="ECO:0007669"/>
    <property type="project" value="InterPro"/>
</dbReference>
<feature type="transmembrane region" description="Helical" evidence="6">
    <location>
        <begin position="74"/>
        <end position="99"/>
    </location>
</feature>
<dbReference type="AlphaFoldDB" id="A0AAW1NIM9"/>
<keyword evidence="5 6" id="KW-0472">Membrane</keyword>
<comment type="subcellular location">
    <subcellularLocation>
        <location evidence="1">Membrane</location>
        <topology evidence="1">Multi-pass membrane protein</topology>
    </subcellularLocation>
</comment>
<name>A0AAW1NIM9_SAPOF</name>
<dbReference type="Pfam" id="PF00335">
    <property type="entry name" value="Tetraspanin"/>
    <property type="match status" value="1"/>
</dbReference>
<evidence type="ECO:0000256" key="1">
    <source>
        <dbReference type="ARBA" id="ARBA00004141"/>
    </source>
</evidence>
<protein>
    <submittedName>
        <fullName evidence="7">Uncharacterized protein</fullName>
    </submittedName>
</protein>
<dbReference type="Proteomes" id="UP001443914">
    <property type="component" value="Unassembled WGS sequence"/>
</dbReference>
<dbReference type="PANTHER" id="PTHR32191">
    <property type="entry name" value="TETRASPANIN-8-RELATED"/>
    <property type="match status" value="1"/>
</dbReference>
<evidence type="ECO:0000313" key="8">
    <source>
        <dbReference type="Proteomes" id="UP001443914"/>
    </source>
</evidence>
<evidence type="ECO:0000256" key="2">
    <source>
        <dbReference type="ARBA" id="ARBA00006840"/>
    </source>
</evidence>
<dbReference type="InterPro" id="IPR044991">
    <property type="entry name" value="TET_plant"/>
</dbReference>
<evidence type="ECO:0000256" key="6">
    <source>
        <dbReference type="SAM" id="Phobius"/>
    </source>
</evidence>
<feature type="transmembrane region" description="Helical" evidence="6">
    <location>
        <begin position="38"/>
        <end position="62"/>
    </location>
</feature>